<evidence type="ECO:0000313" key="5">
    <source>
        <dbReference type="Proteomes" id="UP000076079"/>
    </source>
</evidence>
<dbReference type="SUPFAM" id="SSF53649">
    <property type="entry name" value="Alkaline phosphatase-like"/>
    <property type="match status" value="1"/>
</dbReference>
<dbReference type="Proteomes" id="UP000076079">
    <property type="component" value="Chromosome"/>
</dbReference>
<sequence length="471" mass="51870">MRVLVAYAVLVTGLVALPFAQRTPARQATTAAARPPNVILIHADDLGWGDLSSYGQQKFRTPNIDRLAAEGTRFTQYYSGSTVCAPSRAALMTGMHTGHGRIRGNGELPLEDSDVTMAEVFRARGYRTALVGKWGLGFEGTPGLPERQGFDETFGYLTHQQPHRQYTDRLWKNGAWIEVSPTRDFTSDLFTQAAVDFIDRTANAPFLLYLAYPLPHAELRPPEDAIAPFRGRFPETPYVNAKADATMPVPPYTTSGGYRSQPTPHAAFAGMVTRMDQGVGRVLDALGQRGLDRNTIVIFTSDNGPHREGGADPDFFDSNGPLRGIKRDLYEGGIRVPMLVRWPGTVPAGRVNDTVWAHWDMLPTLAALVGANTPPGLDGVSMREALLSTTTAAGPERTLYWEFHEGGYKRAARRGKWKAVWLDPAQPIELYDLDSDVGETHDLATTQPTIVKQFEAFFATARTPSERWPGK</sequence>
<dbReference type="PATRIC" id="fig|1813736.3.peg.329"/>
<dbReference type="RefSeq" id="WP_157898625.1">
    <property type="nucleotide sequence ID" value="NZ_CP015136.1"/>
</dbReference>
<reference evidence="4 5" key="1">
    <citation type="journal article" date="2016" name="Genome Announc.">
        <title>First Complete Genome Sequence of a Subdivision 6 Acidobacterium Strain.</title>
        <authorList>
            <person name="Huang S."/>
            <person name="Vieira S."/>
            <person name="Bunk B."/>
            <person name="Riedel T."/>
            <person name="Sproer C."/>
            <person name="Overmann J."/>
        </authorList>
    </citation>
    <scope>NUCLEOTIDE SEQUENCE [LARGE SCALE GENOMIC DNA]</scope>
    <source>
        <strain evidence="5">DSM 100886 HEG_-6_39</strain>
    </source>
</reference>
<proteinExistence type="inferred from homology"/>
<evidence type="ECO:0000256" key="2">
    <source>
        <dbReference type="ARBA" id="ARBA00022801"/>
    </source>
</evidence>
<accession>A0A143PGF4</accession>
<dbReference type="GO" id="GO:0004065">
    <property type="term" value="F:arylsulfatase activity"/>
    <property type="evidence" value="ECO:0007669"/>
    <property type="project" value="UniProtKB-EC"/>
</dbReference>
<evidence type="ECO:0000259" key="3">
    <source>
        <dbReference type="Pfam" id="PF00884"/>
    </source>
</evidence>
<dbReference type="InterPro" id="IPR000917">
    <property type="entry name" value="Sulfatase_N"/>
</dbReference>
<dbReference type="STRING" id="1855912.LuPra_00315"/>
<gene>
    <name evidence="4" type="primary">atsA_2</name>
    <name evidence="4" type="ORF">LuPra_00315</name>
</gene>
<dbReference type="EC" id="3.1.6.1" evidence="4"/>
<keyword evidence="5" id="KW-1185">Reference proteome</keyword>
<dbReference type="Gene3D" id="3.30.1120.10">
    <property type="match status" value="1"/>
</dbReference>
<evidence type="ECO:0000313" key="4">
    <source>
        <dbReference type="EMBL" id="AMY07148.1"/>
    </source>
</evidence>
<reference evidence="5" key="2">
    <citation type="submission" date="2016-04" db="EMBL/GenBank/DDBJ databases">
        <title>First Complete Genome Sequence of a Subdivision 6 Acidobacterium.</title>
        <authorList>
            <person name="Huang S."/>
            <person name="Vieira S."/>
            <person name="Bunk B."/>
            <person name="Riedel T."/>
            <person name="Sproeer C."/>
            <person name="Overmann J."/>
        </authorList>
    </citation>
    <scope>NUCLEOTIDE SEQUENCE [LARGE SCALE GENOMIC DNA]</scope>
    <source>
        <strain evidence="5">DSM 100886 HEG_-6_39</strain>
    </source>
</reference>
<dbReference type="InterPro" id="IPR050738">
    <property type="entry name" value="Sulfatase"/>
</dbReference>
<feature type="domain" description="Sulfatase N-terminal" evidence="3">
    <location>
        <begin position="36"/>
        <end position="370"/>
    </location>
</feature>
<dbReference type="PANTHER" id="PTHR42693:SF53">
    <property type="entry name" value="ENDO-4-O-SULFATASE"/>
    <property type="match status" value="1"/>
</dbReference>
<dbReference type="Pfam" id="PF00884">
    <property type="entry name" value="Sulfatase"/>
    <property type="match status" value="1"/>
</dbReference>
<dbReference type="OrthoDB" id="9762324at2"/>
<name>A0A143PGF4_LUTPR</name>
<comment type="similarity">
    <text evidence="1">Belongs to the sulfatase family.</text>
</comment>
<dbReference type="InterPro" id="IPR017850">
    <property type="entry name" value="Alkaline_phosphatase_core_sf"/>
</dbReference>
<dbReference type="EMBL" id="CP015136">
    <property type="protein sequence ID" value="AMY07148.1"/>
    <property type="molecule type" value="Genomic_DNA"/>
</dbReference>
<dbReference type="PANTHER" id="PTHR42693">
    <property type="entry name" value="ARYLSULFATASE FAMILY MEMBER"/>
    <property type="match status" value="1"/>
</dbReference>
<dbReference type="Gene3D" id="3.40.720.10">
    <property type="entry name" value="Alkaline Phosphatase, subunit A"/>
    <property type="match status" value="1"/>
</dbReference>
<dbReference type="CDD" id="cd16145">
    <property type="entry name" value="ARS_like"/>
    <property type="match status" value="1"/>
</dbReference>
<protein>
    <submittedName>
        <fullName evidence="4">Arylsulfatase</fullName>
        <ecNumber evidence="4">3.1.6.1</ecNumber>
    </submittedName>
</protein>
<evidence type="ECO:0000256" key="1">
    <source>
        <dbReference type="ARBA" id="ARBA00008779"/>
    </source>
</evidence>
<dbReference type="AlphaFoldDB" id="A0A143PGF4"/>
<dbReference type="KEGG" id="abac:LuPra_00315"/>
<organism evidence="4 5">
    <name type="scientific">Luteitalea pratensis</name>
    <dbReference type="NCBI Taxonomy" id="1855912"/>
    <lineage>
        <taxon>Bacteria</taxon>
        <taxon>Pseudomonadati</taxon>
        <taxon>Acidobacteriota</taxon>
        <taxon>Vicinamibacteria</taxon>
        <taxon>Vicinamibacterales</taxon>
        <taxon>Vicinamibacteraceae</taxon>
        <taxon>Luteitalea</taxon>
    </lineage>
</organism>
<keyword evidence="2 4" id="KW-0378">Hydrolase</keyword>